<reference evidence="1" key="1">
    <citation type="journal article" date="2015" name="Nature">
        <title>Complex archaea that bridge the gap between prokaryotes and eukaryotes.</title>
        <authorList>
            <person name="Spang A."/>
            <person name="Saw J.H."/>
            <person name="Jorgensen S.L."/>
            <person name="Zaremba-Niedzwiedzka K."/>
            <person name="Martijn J."/>
            <person name="Lind A.E."/>
            <person name="van Eijk R."/>
            <person name="Schleper C."/>
            <person name="Guy L."/>
            <person name="Ettema T.J."/>
        </authorList>
    </citation>
    <scope>NUCLEOTIDE SEQUENCE</scope>
</reference>
<gene>
    <name evidence="1" type="ORF">LCGC14_1134760</name>
</gene>
<evidence type="ECO:0000313" key="1">
    <source>
        <dbReference type="EMBL" id="KKN00737.1"/>
    </source>
</evidence>
<name>A0A0F9MMY9_9ZZZZ</name>
<accession>A0A0F9MMY9</accession>
<protein>
    <submittedName>
        <fullName evidence="1">Uncharacterized protein</fullName>
    </submittedName>
</protein>
<organism evidence="1">
    <name type="scientific">marine sediment metagenome</name>
    <dbReference type="NCBI Taxonomy" id="412755"/>
    <lineage>
        <taxon>unclassified sequences</taxon>
        <taxon>metagenomes</taxon>
        <taxon>ecological metagenomes</taxon>
    </lineage>
</organism>
<comment type="caution">
    <text evidence="1">The sequence shown here is derived from an EMBL/GenBank/DDBJ whole genome shotgun (WGS) entry which is preliminary data.</text>
</comment>
<dbReference type="AlphaFoldDB" id="A0A0F9MMY9"/>
<sequence length="161" mass="17335">MAVKAYGISATAHDDWAGVAIYSSGNYILPTVKNGKRYECTTPGISGSTEPLWRTTVGETFSDGSAVWTCRDLSPAPSALSVELDSGGKGGYSLKDVWMKSSGSVTFKVYGSHEGVDGTWREIDSENVNNSERFNQYVTAYRFLRVSTPSVASNEIEIVAG</sequence>
<proteinExistence type="predicted"/>
<dbReference type="EMBL" id="LAZR01005340">
    <property type="protein sequence ID" value="KKN00737.1"/>
    <property type="molecule type" value="Genomic_DNA"/>
</dbReference>